<evidence type="ECO:0000256" key="5">
    <source>
        <dbReference type="ARBA" id="ARBA00022989"/>
    </source>
</evidence>
<organism evidence="10 11">
    <name type="scientific">Hyalomma marginatum</name>
    <dbReference type="NCBI Taxonomy" id="34627"/>
    <lineage>
        <taxon>Eukaryota</taxon>
        <taxon>Metazoa</taxon>
        <taxon>Ecdysozoa</taxon>
        <taxon>Arthropoda</taxon>
        <taxon>Chelicerata</taxon>
        <taxon>Arachnida</taxon>
        <taxon>Acari</taxon>
        <taxon>Parasitiformes</taxon>
        <taxon>Ixodida</taxon>
        <taxon>Ixodoidea</taxon>
        <taxon>Ixodidae</taxon>
        <taxon>Hyalomminae</taxon>
        <taxon>Hyalomma</taxon>
    </lineage>
</organism>
<comment type="similarity">
    <text evidence="2">Belongs to the MscS (TC 1.A.23) family.</text>
</comment>
<keyword evidence="5 7" id="KW-1133">Transmembrane helix</keyword>
<dbReference type="Gene3D" id="1.10.287.1260">
    <property type="match status" value="1"/>
</dbReference>
<evidence type="ECO:0000256" key="4">
    <source>
        <dbReference type="ARBA" id="ARBA00022692"/>
    </source>
</evidence>
<feature type="domain" description="Mechanosensitive ion channel MscS" evidence="8">
    <location>
        <begin position="193"/>
        <end position="261"/>
    </location>
</feature>
<evidence type="ECO:0000313" key="10">
    <source>
        <dbReference type="EMBL" id="CAG7593693.1"/>
    </source>
</evidence>
<comment type="subcellular location">
    <subcellularLocation>
        <location evidence="1">Cell membrane</location>
        <topology evidence="1">Multi-pass membrane protein</topology>
    </subcellularLocation>
</comment>
<feature type="transmembrane region" description="Helical" evidence="7">
    <location>
        <begin position="102"/>
        <end position="122"/>
    </location>
</feature>
<keyword evidence="3" id="KW-1003">Cell membrane</keyword>
<proteinExistence type="inferred from homology"/>
<sequence>MTNSISIIRQIVGLFNSTSWIAVLLESLVLVLFAISANFLLRVVFNRIRIFLNSTRKNKEFHWYIEIMRMIENPISKALWIFSIAYIAELICRYFQLPVDLIAALRIVAIIFVFAQAAILEVDKLEAELIAPPKKNSPKMDKVTIDIISKLIKAVVYIVAALAIMQALGVNINGILALGGISGLAAGFASRELLSNFFGIIMIYLDKPFVIGEFVRIEGRNCMGTIEKVDWSMTTVRTEDKKQVFIPNSAFLTASIENSSRLSHRIFSEEIKVLCPDYKKIIGLIKDIKSFIKTHKEIDCRESISIDIIEISQNVIRLSIKSFAKCTEVSKFGKFRNNLLVEIAEMVRKHDLLLA</sequence>
<evidence type="ECO:0000259" key="8">
    <source>
        <dbReference type="Pfam" id="PF00924"/>
    </source>
</evidence>
<dbReference type="InterPro" id="IPR011014">
    <property type="entry name" value="MscS_channel_TM-2"/>
</dbReference>
<feature type="transmembrane region" description="Helical" evidence="7">
    <location>
        <begin position="20"/>
        <end position="41"/>
    </location>
</feature>
<evidence type="ECO:0000256" key="6">
    <source>
        <dbReference type="ARBA" id="ARBA00023136"/>
    </source>
</evidence>
<dbReference type="Pfam" id="PF21088">
    <property type="entry name" value="MS_channel_1st"/>
    <property type="match status" value="1"/>
</dbReference>
<accession>A0A8S4C4V2</accession>
<evidence type="ECO:0000313" key="11">
    <source>
        <dbReference type="Proteomes" id="UP000837675"/>
    </source>
</evidence>
<evidence type="ECO:0000256" key="3">
    <source>
        <dbReference type="ARBA" id="ARBA00022475"/>
    </source>
</evidence>
<reference evidence="10" key="1">
    <citation type="submission" date="2021-06" db="EMBL/GenBank/DDBJ databases">
        <authorList>
            <person name="Nardi T."/>
            <person name="Nardi T."/>
        </authorList>
    </citation>
    <scope>NUCLEOTIDE SEQUENCE</scope>
</reference>
<dbReference type="EMBL" id="CAJVAF010000299">
    <property type="protein sequence ID" value="CAG7593693.1"/>
    <property type="molecule type" value="Genomic_DNA"/>
</dbReference>
<dbReference type="SUPFAM" id="SSF50182">
    <property type="entry name" value="Sm-like ribonucleoproteins"/>
    <property type="match status" value="1"/>
</dbReference>
<dbReference type="InterPro" id="IPR010920">
    <property type="entry name" value="LSM_dom_sf"/>
</dbReference>
<feature type="transmembrane region" description="Helical" evidence="7">
    <location>
        <begin position="78"/>
        <end position="96"/>
    </location>
</feature>
<evidence type="ECO:0000259" key="9">
    <source>
        <dbReference type="Pfam" id="PF21088"/>
    </source>
</evidence>
<evidence type="ECO:0000256" key="7">
    <source>
        <dbReference type="SAM" id="Phobius"/>
    </source>
</evidence>
<keyword evidence="6 7" id="KW-0472">Membrane</keyword>
<evidence type="ECO:0000256" key="1">
    <source>
        <dbReference type="ARBA" id="ARBA00004651"/>
    </source>
</evidence>
<feature type="domain" description="Mechanosensitive ion channel transmembrane helices 2/3" evidence="9">
    <location>
        <begin position="150"/>
        <end position="190"/>
    </location>
</feature>
<evidence type="ECO:0000256" key="2">
    <source>
        <dbReference type="ARBA" id="ARBA00008017"/>
    </source>
</evidence>
<comment type="caution">
    <text evidence="10">The sequence shown here is derived from an EMBL/GenBank/DDBJ whole genome shotgun (WGS) entry which is preliminary data.</text>
</comment>
<keyword evidence="11" id="KW-1185">Reference proteome</keyword>
<dbReference type="InterPro" id="IPR049142">
    <property type="entry name" value="MS_channel_1st"/>
</dbReference>
<dbReference type="PANTHER" id="PTHR43634">
    <property type="entry name" value="OW CONDUCTANCE MECHANOSENSITIVE CHANNEL"/>
    <property type="match status" value="1"/>
</dbReference>
<protein>
    <submittedName>
        <fullName evidence="10">Mechanosensitive ion channel</fullName>
    </submittedName>
</protein>
<keyword evidence="4 7" id="KW-0812">Transmembrane</keyword>
<dbReference type="InterPro" id="IPR023408">
    <property type="entry name" value="MscS_beta-dom_sf"/>
</dbReference>
<name>A0A8S4C4V2_9ACAR</name>
<gene>
    <name evidence="10" type="ORF">MHYMCMPASI_00706</name>
</gene>
<dbReference type="SUPFAM" id="SSF82861">
    <property type="entry name" value="Mechanosensitive channel protein MscS (YggB), transmembrane region"/>
    <property type="match status" value="1"/>
</dbReference>
<dbReference type="Pfam" id="PF00924">
    <property type="entry name" value="MS_channel_2nd"/>
    <property type="match status" value="1"/>
</dbReference>
<dbReference type="Gene3D" id="2.30.30.60">
    <property type="match status" value="1"/>
</dbReference>
<dbReference type="Proteomes" id="UP000837675">
    <property type="component" value="Unassembled WGS sequence"/>
</dbReference>
<dbReference type="PANTHER" id="PTHR43634:SF2">
    <property type="entry name" value="LOW CONDUCTANCE MECHANOSENSITIVE CHANNEL YNAI"/>
    <property type="match status" value="1"/>
</dbReference>
<dbReference type="GO" id="GO:0055085">
    <property type="term" value="P:transmembrane transport"/>
    <property type="evidence" value="ECO:0007669"/>
    <property type="project" value="InterPro"/>
</dbReference>
<dbReference type="AlphaFoldDB" id="A0A8S4C4V2"/>
<dbReference type="InterPro" id="IPR045042">
    <property type="entry name" value="YnaI-like"/>
</dbReference>
<dbReference type="InterPro" id="IPR006685">
    <property type="entry name" value="MscS_channel_2nd"/>
</dbReference>
<dbReference type="GO" id="GO:0005886">
    <property type="term" value="C:plasma membrane"/>
    <property type="evidence" value="ECO:0007669"/>
    <property type="project" value="UniProtKB-SubCell"/>
</dbReference>